<dbReference type="GO" id="GO:0016042">
    <property type="term" value="P:lipid catabolic process"/>
    <property type="evidence" value="ECO:0007669"/>
    <property type="project" value="UniProtKB-KW"/>
</dbReference>
<evidence type="ECO:0000313" key="15">
    <source>
        <dbReference type="Proteomes" id="UP000499080"/>
    </source>
</evidence>
<dbReference type="CDD" id="cd09932">
    <property type="entry name" value="SH2_C-SH2_PLC_gamma_like"/>
    <property type="match status" value="1"/>
</dbReference>
<keyword evidence="15" id="KW-1185">Reference proteome</keyword>
<accession>A0A4Y2WQL3</accession>
<keyword evidence="10" id="KW-0443">Lipid metabolism</keyword>
<feature type="non-terminal residue" evidence="14">
    <location>
        <position position="390"/>
    </location>
</feature>
<feature type="domain" description="SH2" evidence="13">
    <location>
        <begin position="291"/>
        <end position="380"/>
    </location>
</feature>
<reference evidence="14 15" key="1">
    <citation type="journal article" date="2019" name="Sci. Rep.">
        <title>Orb-weaving spider Araneus ventricosus genome elucidates the spidroin gene catalogue.</title>
        <authorList>
            <person name="Kono N."/>
            <person name="Nakamura H."/>
            <person name="Ohtoshi R."/>
            <person name="Moran D.A.P."/>
            <person name="Shinohara A."/>
            <person name="Yoshida Y."/>
            <person name="Fujiwara M."/>
            <person name="Mori M."/>
            <person name="Tomita M."/>
            <person name="Arakawa K."/>
        </authorList>
    </citation>
    <scope>NUCLEOTIDE SEQUENCE [LARGE SCALE GENOMIC DNA]</scope>
</reference>
<dbReference type="GO" id="GO:0016477">
    <property type="term" value="P:cell migration"/>
    <property type="evidence" value="ECO:0007669"/>
    <property type="project" value="TreeGrafter"/>
</dbReference>
<keyword evidence="6" id="KW-0378">Hydrolase</keyword>
<dbReference type="SUPFAM" id="SSF55550">
    <property type="entry name" value="SH2 domain"/>
    <property type="match status" value="2"/>
</dbReference>
<evidence type="ECO:0000259" key="13">
    <source>
        <dbReference type="PROSITE" id="PS50001"/>
    </source>
</evidence>
<feature type="domain" description="SH2" evidence="13">
    <location>
        <begin position="180"/>
        <end position="280"/>
    </location>
</feature>
<evidence type="ECO:0000256" key="4">
    <source>
        <dbReference type="ARBA" id="ARBA00022553"/>
    </source>
</evidence>
<keyword evidence="3" id="KW-0728">SH3 domain</keyword>
<dbReference type="PROSITE" id="PS50001">
    <property type="entry name" value="SH2"/>
    <property type="match status" value="2"/>
</dbReference>
<dbReference type="GO" id="GO:0007167">
    <property type="term" value="P:enzyme-linked receptor protein signaling pathway"/>
    <property type="evidence" value="ECO:0007669"/>
    <property type="project" value="TreeGrafter"/>
</dbReference>
<sequence length="390" mass="45606">MLRSQSGVLINWDRLLSANVFGLARWEFYTLCELVSCRILSSIESAAVLITELLFVCTANLCRCCFPFARALCFLELFENEMSFSVILLVGLFSLYPHWTIFIIMRKGIDVDISNAVKNGILYLEDPVDHEKWRPHFFMLTQNKMYYTEVQSDEDEDNEDSNTHTKEDIPNEEIDFGEEWFHGKLPGGYNEAEELLHQYYLGEGSFLVHESEIFVGDYSLSFWRQGIVHHCHIKSRLERGQTKYFLTDAISFDNLHSLITYYQSHQLRSSEFSMCLTEPVPWSNNCEGMEWFHSNMTRAQAEEMLKKVPYDGAYLVRPSEKEENSFAISFRAENKIKHCRIKQDGRLYTIGTAQFVSLVELVNYYEKHTLYRKVKLKYPVNEQVVHRISG</sequence>
<keyword evidence="4" id="KW-0597">Phosphoprotein</keyword>
<keyword evidence="9 12" id="KW-0727">SH2 domain</keyword>
<evidence type="ECO:0000256" key="1">
    <source>
        <dbReference type="ARBA" id="ARBA00001913"/>
    </source>
</evidence>
<dbReference type="PANTHER" id="PTHR19969:SF5">
    <property type="entry name" value="CRK-LIKE PROTEIN"/>
    <property type="match status" value="1"/>
</dbReference>
<evidence type="ECO:0000256" key="10">
    <source>
        <dbReference type="ARBA" id="ARBA00023098"/>
    </source>
</evidence>
<dbReference type="Gene3D" id="2.30.29.30">
    <property type="entry name" value="Pleckstrin-homology domain (PH domain)/Phosphotyrosine-binding domain (PTB)"/>
    <property type="match status" value="1"/>
</dbReference>
<protein>
    <recommendedName>
        <fullName evidence="2">phosphoinositide phospholipase C</fullName>
        <ecNumber evidence="2">3.1.4.11</ecNumber>
    </recommendedName>
</protein>
<evidence type="ECO:0000256" key="8">
    <source>
        <dbReference type="ARBA" id="ARBA00022963"/>
    </source>
</evidence>
<keyword evidence="8" id="KW-0442">Lipid degradation</keyword>
<evidence type="ECO:0000256" key="5">
    <source>
        <dbReference type="ARBA" id="ARBA00022737"/>
    </source>
</evidence>
<evidence type="ECO:0000256" key="6">
    <source>
        <dbReference type="ARBA" id="ARBA00022801"/>
    </source>
</evidence>
<evidence type="ECO:0000256" key="3">
    <source>
        <dbReference type="ARBA" id="ARBA00022443"/>
    </source>
</evidence>
<dbReference type="Gene3D" id="3.30.505.10">
    <property type="entry name" value="SH2 domain"/>
    <property type="match status" value="1"/>
</dbReference>
<dbReference type="SMART" id="SM00252">
    <property type="entry name" value="SH2"/>
    <property type="match status" value="2"/>
</dbReference>
<keyword evidence="11" id="KW-0807">Transducer</keyword>
<evidence type="ECO:0000256" key="9">
    <source>
        <dbReference type="ARBA" id="ARBA00022999"/>
    </source>
</evidence>
<comment type="cofactor">
    <cofactor evidence="1">
        <name>Ca(2+)</name>
        <dbReference type="ChEBI" id="CHEBI:29108"/>
    </cofactor>
</comment>
<dbReference type="FunFam" id="3.30.505.10:FF:000011">
    <property type="entry name" value="1-phosphatidylinositol 4,5-bisphosphate phosphodiesterase gamma"/>
    <property type="match status" value="1"/>
</dbReference>
<dbReference type="Proteomes" id="UP000499080">
    <property type="component" value="Unassembled WGS sequence"/>
</dbReference>
<comment type="caution">
    <text evidence="14">The sequence shown here is derived from an EMBL/GenBank/DDBJ whole genome shotgun (WGS) entry which is preliminary data.</text>
</comment>
<proteinExistence type="predicted"/>
<dbReference type="AlphaFoldDB" id="A0A4Y2WQL3"/>
<keyword evidence="7" id="KW-0106">Calcium</keyword>
<organism evidence="14 15">
    <name type="scientific">Araneus ventricosus</name>
    <name type="common">Orbweaver spider</name>
    <name type="synonym">Epeira ventricosa</name>
    <dbReference type="NCBI Taxonomy" id="182803"/>
    <lineage>
        <taxon>Eukaryota</taxon>
        <taxon>Metazoa</taxon>
        <taxon>Ecdysozoa</taxon>
        <taxon>Arthropoda</taxon>
        <taxon>Chelicerata</taxon>
        <taxon>Arachnida</taxon>
        <taxon>Araneae</taxon>
        <taxon>Araneomorphae</taxon>
        <taxon>Entelegynae</taxon>
        <taxon>Araneoidea</taxon>
        <taxon>Araneidae</taxon>
        <taxon>Araneus</taxon>
    </lineage>
</organism>
<dbReference type="GO" id="GO:0004435">
    <property type="term" value="F:phosphatidylinositol-4,5-bisphosphate phospholipase C activity"/>
    <property type="evidence" value="ECO:0007669"/>
    <property type="project" value="UniProtKB-EC"/>
</dbReference>
<dbReference type="OrthoDB" id="6486264at2759"/>
<name>A0A4Y2WQL3_ARAVE</name>
<dbReference type="InterPro" id="IPR035023">
    <property type="entry name" value="PLC-gamma_C-SH2"/>
</dbReference>
<dbReference type="InterPro" id="IPR036860">
    <property type="entry name" value="SH2_dom_sf"/>
</dbReference>
<evidence type="ECO:0000256" key="11">
    <source>
        <dbReference type="ARBA" id="ARBA00023224"/>
    </source>
</evidence>
<dbReference type="GO" id="GO:0005737">
    <property type="term" value="C:cytoplasm"/>
    <property type="evidence" value="ECO:0007669"/>
    <property type="project" value="TreeGrafter"/>
</dbReference>
<keyword evidence="5" id="KW-0677">Repeat</keyword>
<dbReference type="PANTHER" id="PTHR19969">
    <property type="entry name" value="SH2-SH3 ADAPTOR PROTEIN-RELATED"/>
    <property type="match status" value="1"/>
</dbReference>
<dbReference type="GO" id="GO:0030971">
    <property type="term" value="F:receptor tyrosine kinase binding"/>
    <property type="evidence" value="ECO:0007669"/>
    <property type="project" value="TreeGrafter"/>
</dbReference>
<dbReference type="FunFam" id="3.30.505.10:FF:000009">
    <property type="entry name" value="1-phosphatidylinositol 4,5-bisphosphate phosphodiesterase gamma"/>
    <property type="match status" value="1"/>
</dbReference>
<evidence type="ECO:0000256" key="12">
    <source>
        <dbReference type="PROSITE-ProRule" id="PRU00191"/>
    </source>
</evidence>
<dbReference type="EC" id="3.1.4.11" evidence="2"/>
<dbReference type="GO" id="GO:0035591">
    <property type="term" value="F:signaling adaptor activity"/>
    <property type="evidence" value="ECO:0007669"/>
    <property type="project" value="TreeGrafter"/>
</dbReference>
<dbReference type="InterPro" id="IPR011993">
    <property type="entry name" value="PH-like_dom_sf"/>
</dbReference>
<dbReference type="InterPro" id="IPR000980">
    <property type="entry name" value="SH2"/>
</dbReference>
<dbReference type="InterPro" id="IPR051184">
    <property type="entry name" value="Tyrosine-phos_adapter"/>
</dbReference>
<evidence type="ECO:0000256" key="7">
    <source>
        <dbReference type="ARBA" id="ARBA00022837"/>
    </source>
</evidence>
<evidence type="ECO:0000256" key="2">
    <source>
        <dbReference type="ARBA" id="ARBA00012368"/>
    </source>
</evidence>
<gene>
    <name evidence="14" type="primary">Plcg1_2</name>
    <name evidence="14" type="ORF">AVEN_90843_1</name>
</gene>
<dbReference type="EMBL" id="BGPR01063554">
    <property type="protein sequence ID" value="GBO38740.1"/>
    <property type="molecule type" value="Genomic_DNA"/>
</dbReference>
<dbReference type="Pfam" id="PF00017">
    <property type="entry name" value="SH2"/>
    <property type="match status" value="2"/>
</dbReference>
<evidence type="ECO:0000313" key="14">
    <source>
        <dbReference type="EMBL" id="GBO38740.1"/>
    </source>
</evidence>
<dbReference type="PRINTS" id="PR00401">
    <property type="entry name" value="SH2DOMAIN"/>
</dbReference>